<feature type="binding site" evidence="5">
    <location>
        <begin position="151"/>
        <end position="158"/>
    </location>
    <ligand>
        <name>ADP</name>
        <dbReference type="ChEBI" id="CHEBI:456216"/>
    </ligand>
</feature>
<evidence type="ECO:0000313" key="6">
    <source>
        <dbReference type="EMBL" id="EFM82602.1"/>
    </source>
</evidence>
<dbReference type="AlphaFoldDB" id="A0A125W523"/>
<evidence type="ECO:0000256" key="4">
    <source>
        <dbReference type="ARBA" id="ARBA00022777"/>
    </source>
</evidence>
<evidence type="ECO:0000256" key="2">
    <source>
        <dbReference type="ARBA" id="ARBA00022679"/>
    </source>
</evidence>
<sequence length="270" mass="30166">MKKEIIVYTISDSLGETSQKLLAAASAQYPDISFLNRYNFSFVTTEEELLEILKDALKDKALVVSTLVSKQLITAAKEFSERTGLLYLDLMAPFFELIQAKAGVDPIEEPGRRHQLDRAYFDKISAIEFAVKYDDGKNPQGFLDSDILLLGVSRTSKTPVSMYLANQGYRVSNLPLIPEVPLPPILEEMDPQKMIGLVCSPETLGQIRSSRLASLGLGNETSYTNVERIEQELAYAEEIFAKYGIPVIDVTAKSVEETAFLIKEKLDERN</sequence>
<dbReference type="Pfam" id="PF03618">
    <property type="entry name" value="Kinase-PPPase"/>
    <property type="match status" value="1"/>
</dbReference>
<dbReference type="PANTHER" id="PTHR31756:SF3">
    <property type="entry name" value="PYRUVATE, PHOSPHATE DIKINASE REGULATORY PROTEIN 1, CHLOROPLASTIC"/>
    <property type="match status" value="1"/>
</dbReference>
<dbReference type="HOGENOM" id="CLU_046206_2_1_9"/>
<comment type="catalytic activity">
    <reaction evidence="5">
        <text>N(tele)-phospho-L-histidyl/L-threonyl-[pyruvate, phosphate dikinase] + ADP = N(tele)-phospho-L-histidyl/O-phospho-L-threonyl-[pyruvate, phosphate dikinase] + AMP + H(+)</text>
        <dbReference type="Rhea" id="RHEA:43692"/>
        <dbReference type="Rhea" id="RHEA-COMP:10650"/>
        <dbReference type="Rhea" id="RHEA-COMP:10651"/>
        <dbReference type="ChEBI" id="CHEBI:15378"/>
        <dbReference type="ChEBI" id="CHEBI:30013"/>
        <dbReference type="ChEBI" id="CHEBI:61977"/>
        <dbReference type="ChEBI" id="CHEBI:83586"/>
        <dbReference type="ChEBI" id="CHEBI:456215"/>
        <dbReference type="ChEBI" id="CHEBI:456216"/>
        <dbReference type="EC" id="2.7.11.32"/>
    </reaction>
</comment>
<dbReference type="RefSeq" id="WP_002355927.1">
    <property type="nucleotide sequence ID" value="NZ_GL454458.1"/>
</dbReference>
<evidence type="ECO:0000313" key="7">
    <source>
        <dbReference type="Proteomes" id="UP000004846"/>
    </source>
</evidence>
<evidence type="ECO:0000256" key="5">
    <source>
        <dbReference type="HAMAP-Rule" id="MF_00921"/>
    </source>
</evidence>
<accession>A0A125W523</accession>
<dbReference type="EC" id="2.7.11.32" evidence="5"/>
<keyword evidence="4 5" id="KW-0418">Kinase</keyword>
<keyword evidence="3 5" id="KW-0547">Nucleotide-binding</keyword>
<dbReference type="GO" id="GO:0043531">
    <property type="term" value="F:ADP binding"/>
    <property type="evidence" value="ECO:0007669"/>
    <property type="project" value="UniProtKB-UniRule"/>
</dbReference>
<dbReference type="GO" id="GO:0016776">
    <property type="term" value="F:phosphotransferase activity, phosphate group as acceptor"/>
    <property type="evidence" value="ECO:0007669"/>
    <property type="project" value="UniProtKB-UniRule"/>
</dbReference>
<protein>
    <recommendedName>
        <fullName evidence="5">Putative pyruvate, phosphate dikinase regulatory protein</fullName>
        <shortName evidence="5">PPDK regulatory protein</shortName>
        <ecNumber evidence="5">2.7.11.32</ecNumber>
        <ecNumber evidence="5">2.7.4.27</ecNumber>
    </recommendedName>
</protein>
<reference evidence="6 7" key="1">
    <citation type="submission" date="2010-07" db="EMBL/GenBank/DDBJ databases">
        <authorList>
            <person name="Sid Ahmed O."/>
        </authorList>
    </citation>
    <scope>NUCLEOTIDE SEQUENCE [LARGE SCALE GENOMIC DNA]</scope>
    <source>
        <strain evidence="6 7">TX4248</strain>
    </source>
</reference>
<dbReference type="GO" id="GO:0005524">
    <property type="term" value="F:ATP binding"/>
    <property type="evidence" value="ECO:0007669"/>
    <property type="project" value="InterPro"/>
</dbReference>
<dbReference type="InterPro" id="IPR005177">
    <property type="entry name" value="Kinase-pyrophosphorylase"/>
</dbReference>
<comment type="function">
    <text evidence="5">Bifunctional serine/threonine kinase and phosphorylase involved in the regulation of the pyruvate, phosphate dikinase (PPDK) by catalyzing its phosphorylation/dephosphorylation.</text>
</comment>
<dbReference type="GO" id="GO:0004674">
    <property type="term" value="F:protein serine/threonine kinase activity"/>
    <property type="evidence" value="ECO:0007669"/>
    <property type="project" value="UniProtKB-UniRule"/>
</dbReference>
<evidence type="ECO:0000256" key="1">
    <source>
        <dbReference type="ARBA" id="ARBA00022527"/>
    </source>
</evidence>
<dbReference type="EMBL" id="AEBR01000059">
    <property type="protein sequence ID" value="EFM82602.1"/>
    <property type="molecule type" value="Genomic_DNA"/>
</dbReference>
<dbReference type="PANTHER" id="PTHR31756">
    <property type="entry name" value="PYRUVATE, PHOSPHATE DIKINASE REGULATORY PROTEIN 1, CHLOROPLASTIC"/>
    <property type="match status" value="1"/>
</dbReference>
<dbReference type="GeneID" id="60893412"/>
<evidence type="ECO:0000256" key="3">
    <source>
        <dbReference type="ARBA" id="ARBA00022741"/>
    </source>
</evidence>
<dbReference type="Proteomes" id="UP000004846">
    <property type="component" value="Unassembled WGS sequence"/>
</dbReference>
<organism evidence="6 7">
    <name type="scientific">Enterococcus faecalis TX4248</name>
    <dbReference type="NCBI Taxonomy" id="749495"/>
    <lineage>
        <taxon>Bacteria</taxon>
        <taxon>Bacillati</taxon>
        <taxon>Bacillota</taxon>
        <taxon>Bacilli</taxon>
        <taxon>Lactobacillales</taxon>
        <taxon>Enterococcaceae</taxon>
        <taxon>Enterococcus</taxon>
    </lineage>
</organism>
<dbReference type="SMR" id="A0A125W523"/>
<name>A0A125W523_ENTFL</name>
<keyword evidence="2 5" id="KW-0808">Transferase</keyword>
<proteinExistence type="inferred from homology"/>
<comment type="catalytic activity">
    <reaction evidence="5">
        <text>N(tele)-phospho-L-histidyl/O-phospho-L-threonyl-[pyruvate, phosphate dikinase] + phosphate + H(+) = N(tele)-phospho-L-histidyl/L-threonyl-[pyruvate, phosphate dikinase] + diphosphate</text>
        <dbReference type="Rhea" id="RHEA:43696"/>
        <dbReference type="Rhea" id="RHEA-COMP:10650"/>
        <dbReference type="Rhea" id="RHEA-COMP:10651"/>
        <dbReference type="ChEBI" id="CHEBI:15378"/>
        <dbReference type="ChEBI" id="CHEBI:30013"/>
        <dbReference type="ChEBI" id="CHEBI:33019"/>
        <dbReference type="ChEBI" id="CHEBI:43474"/>
        <dbReference type="ChEBI" id="CHEBI:61977"/>
        <dbReference type="ChEBI" id="CHEBI:83586"/>
        <dbReference type="EC" id="2.7.4.27"/>
    </reaction>
</comment>
<keyword evidence="1 5" id="KW-0723">Serine/threonine-protein kinase</keyword>
<dbReference type="InterPro" id="IPR026565">
    <property type="entry name" value="PPDK_reg"/>
</dbReference>
<dbReference type="EC" id="2.7.4.27" evidence="5"/>
<comment type="caution">
    <text evidence="6">The sequence shown here is derived from an EMBL/GenBank/DDBJ whole genome shotgun (WGS) entry which is preliminary data.</text>
</comment>
<dbReference type="NCBIfam" id="NF003742">
    <property type="entry name" value="PRK05339.1"/>
    <property type="match status" value="1"/>
</dbReference>
<dbReference type="HAMAP" id="MF_00921">
    <property type="entry name" value="PDRP"/>
    <property type="match status" value="1"/>
</dbReference>
<gene>
    <name evidence="6" type="ORF">HMPREF9498_01781</name>
</gene>
<comment type="similarity">
    <text evidence="5">Belongs to the pyruvate, phosphate/water dikinase regulatory protein family. PDRP subfamily.</text>
</comment>